<dbReference type="GO" id="GO:0006310">
    <property type="term" value="P:DNA recombination"/>
    <property type="evidence" value="ECO:0007669"/>
    <property type="project" value="UniProtKB-KW"/>
</dbReference>
<name>A0A8H9LF35_9ACTN</name>
<keyword evidence="1" id="KW-0233">DNA recombination</keyword>
<reference evidence="3" key="2">
    <citation type="submission" date="2020-09" db="EMBL/GenBank/DDBJ databases">
        <authorList>
            <person name="Sun Q."/>
            <person name="Zhou Y."/>
        </authorList>
    </citation>
    <scope>NUCLEOTIDE SEQUENCE</scope>
    <source>
        <strain evidence="3">CGMCC 4.7138</strain>
    </source>
</reference>
<dbReference type="SUPFAM" id="SSF56349">
    <property type="entry name" value="DNA breaking-rejoining enzymes"/>
    <property type="match status" value="1"/>
</dbReference>
<dbReference type="PROSITE" id="PS51898">
    <property type="entry name" value="TYR_RECOMBINASE"/>
    <property type="match status" value="1"/>
</dbReference>
<evidence type="ECO:0000313" key="4">
    <source>
        <dbReference type="Proteomes" id="UP000653480"/>
    </source>
</evidence>
<dbReference type="AlphaFoldDB" id="A0A8H9LF35"/>
<dbReference type="RefSeq" id="WP_223853038.1">
    <property type="nucleotide sequence ID" value="NZ_BMMN01000002.1"/>
</dbReference>
<dbReference type="InterPro" id="IPR013762">
    <property type="entry name" value="Integrase-like_cat_sf"/>
</dbReference>
<dbReference type="GO" id="GO:0015074">
    <property type="term" value="P:DNA integration"/>
    <property type="evidence" value="ECO:0007669"/>
    <property type="project" value="InterPro"/>
</dbReference>
<gene>
    <name evidence="3" type="ORF">GCM10011574_15890</name>
</gene>
<feature type="domain" description="Tyr recombinase" evidence="2">
    <location>
        <begin position="1"/>
        <end position="140"/>
    </location>
</feature>
<dbReference type="EMBL" id="BMMN01000002">
    <property type="protein sequence ID" value="GGO04774.1"/>
    <property type="molecule type" value="Genomic_DNA"/>
</dbReference>
<organism evidence="3 4">
    <name type="scientific">Microbispora bryophytorum</name>
    <dbReference type="NCBI Taxonomy" id="1460882"/>
    <lineage>
        <taxon>Bacteria</taxon>
        <taxon>Bacillati</taxon>
        <taxon>Actinomycetota</taxon>
        <taxon>Actinomycetes</taxon>
        <taxon>Streptosporangiales</taxon>
        <taxon>Streptosporangiaceae</taxon>
        <taxon>Microbispora</taxon>
    </lineage>
</organism>
<sequence length="157" mass="17496">MLGVGLHLSALGRPTDALPCSLPWEKLNGPLRTHNLLFRWTDDKFIRARGYSELVWKPALVAAGVIPHAEKDARARKRFTTSRREGLHQLRHYYASVMLAGGVSVKELAEYLGHADPGFTLRVYAHMMPGSHDRARKAIDDRLFRPRAVSGDQGATG</sequence>
<dbReference type="InterPro" id="IPR002104">
    <property type="entry name" value="Integrase_catalytic"/>
</dbReference>
<keyword evidence="4" id="KW-1185">Reference proteome</keyword>
<reference evidence="3" key="1">
    <citation type="journal article" date="2014" name="Int. J. Syst. Evol. Microbiol.">
        <title>Complete genome sequence of Corynebacterium casei LMG S-19264T (=DSM 44701T), isolated from a smear-ripened cheese.</title>
        <authorList>
            <consortium name="US DOE Joint Genome Institute (JGI-PGF)"/>
            <person name="Walter F."/>
            <person name="Albersmeier A."/>
            <person name="Kalinowski J."/>
            <person name="Ruckert C."/>
        </authorList>
    </citation>
    <scope>NUCLEOTIDE SEQUENCE</scope>
    <source>
        <strain evidence="3">CGMCC 4.7138</strain>
    </source>
</reference>
<comment type="caution">
    <text evidence="3">The sequence shown here is derived from an EMBL/GenBank/DDBJ whole genome shotgun (WGS) entry which is preliminary data.</text>
</comment>
<evidence type="ECO:0000313" key="3">
    <source>
        <dbReference type="EMBL" id="GGO04774.1"/>
    </source>
</evidence>
<dbReference type="GO" id="GO:0003677">
    <property type="term" value="F:DNA binding"/>
    <property type="evidence" value="ECO:0007669"/>
    <property type="project" value="InterPro"/>
</dbReference>
<protein>
    <recommendedName>
        <fullName evidence="2">Tyr recombinase domain-containing protein</fullName>
    </recommendedName>
</protein>
<proteinExistence type="predicted"/>
<accession>A0A8H9LF35</accession>
<dbReference type="Pfam" id="PF00589">
    <property type="entry name" value="Phage_integrase"/>
    <property type="match status" value="1"/>
</dbReference>
<dbReference type="Proteomes" id="UP000653480">
    <property type="component" value="Unassembled WGS sequence"/>
</dbReference>
<evidence type="ECO:0000256" key="1">
    <source>
        <dbReference type="ARBA" id="ARBA00023172"/>
    </source>
</evidence>
<dbReference type="Gene3D" id="1.10.443.10">
    <property type="entry name" value="Intergrase catalytic core"/>
    <property type="match status" value="1"/>
</dbReference>
<evidence type="ECO:0000259" key="2">
    <source>
        <dbReference type="PROSITE" id="PS51898"/>
    </source>
</evidence>
<dbReference type="InterPro" id="IPR011010">
    <property type="entry name" value="DNA_brk_join_enz"/>
</dbReference>